<dbReference type="EMBL" id="JAMYRI010000003">
    <property type="protein sequence ID" value="MER9283843.1"/>
    <property type="molecule type" value="Genomic_DNA"/>
</dbReference>
<name>A0ACC6SVU8_9HYPH</name>
<protein>
    <submittedName>
        <fullName evidence="1">Arylamine N-acetyltransferase</fullName>
    </submittedName>
</protein>
<proteinExistence type="predicted"/>
<evidence type="ECO:0000313" key="1">
    <source>
        <dbReference type="EMBL" id="MER9283843.1"/>
    </source>
</evidence>
<reference evidence="1 2" key="1">
    <citation type="journal article" date="2024" name="Proc. Natl. Acad. Sci. U.S.A.">
        <title>The evolutionary genomics of adaptation to stress in wild rhizobium bacteria.</title>
        <authorList>
            <person name="Kehlet-Delgado H."/>
            <person name="Montoya A.P."/>
            <person name="Jensen K.T."/>
            <person name="Wendlandt C.E."/>
            <person name="Dexheimer C."/>
            <person name="Roberts M."/>
            <person name="Torres Martinez L."/>
            <person name="Friesen M.L."/>
            <person name="Griffitts J.S."/>
            <person name="Porter S.S."/>
        </authorList>
    </citation>
    <scope>NUCLEOTIDE SEQUENCE [LARGE SCALE GENOMIC DNA]</scope>
    <source>
        <strain evidence="1 2">M0468</strain>
    </source>
</reference>
<accession>A0ACC6SVU8</accession>
<organism evidence="1 2">
    <name type="scientific">Mesorhizobium australicum</name>
    <dbReference type="NCBI Taxonomy" id="536018"/>
    <lineage>
        <taxon>Bacteria</taxon>
        <taxon>Pseudomonadati</taxon>
        <taxon>Pseudomonadota</taxon>
        <taxon>Alphaproteobacteria</taxon>
        <taxon>Hyphomicrobiales</taxon>
        <taxon>Phyllobacteriaceae</taxon>
        <taxon>Mesorhizobium</taxon>
    </lineage>
</organism>
<comment type="caution">
    <text evidence="1">The sequence shown here is derived from an EMBL/GenBank/DDBJ whole genome shotgun (WGS) entry which is preliminary data.</text>
</comment>
<keyword evidence="2" id="KW-1185">Reference proteome</keyword>
<evidence type="ECO:0000313" key="2">
    <source>
        <dbReference type="Proteomes" id="UP001480082"/>
    </source>
</evidence>
<dbReference type="Proteomes" id="UP001480082">
    <property type="component" value="Unassembled WGS sequence"/>
</dbReference>
<gene>
    <name evidence="1" type="ORF">NKI81_07685</name>
</gene>
<sequence>MNDVPFDLEAYFARIGHAGSTEASLETLKTLHFLHPQAIPFENMDPFLGRPVRLDAASLQGKIVPGGRGGYCFEHNLLFMHALKALGFKVGGLAARVLWGQSEDAITARSHMLLRVELDGHTYIADVGFGGLTLTAPLLLKPGREQKTPHETFRIVEAGDHFRLQASIGGDWRSLYRFDLQPNYEVDYSVTNYFLSTNPASHFLTSVIAARAAPDRRYGLRGNRLSIHHIDGRTEQKQIATAAELADTLEGQLGITIPDRKAFEARVREKKIVETSI</sequence>